<dbReference type="AlphaFoldDB" id="A0A0E9PDX4"/>
<protein>
    <submittedName>
        <fullName evidence="1">Uncharacterized protein</fullName>
    </submittedName>
</protein>
<reference evidence="1" key="1">
    <citation type="submission" date="2014-11" db="EMBL/GenBank/DDBJ databases">
        <authorList>
            <person name="Amaro Gonzalez C."/>
        </authorList>
    </citation>
    <scope>NUCLEOTIDE SEQUENCE</scope>
</reference>
<dbReference type="EMBL" id="GBXM01106322">
    <property type="protein sequence ID" value="JAH02255.1"/>
    <property type="molecule type" value="Transcribed_RNA"/>
</dbReference>
<reference evidence="1" key="2">
    <citation type="journal article" date="2015" name="Fish Shellfish Immunol.">
        <title>Early steps in the European eel (Anguilla anguilla)-Vibrio vulnificus interaction in the gills: Role of the RtxA13 toxin.</title>
        <authorList>
            <person name="Callol A."/>
            <person name="Pajuelo D."/>
            <person name="Ebbesson L."/>
            <person name="Teles M."/>
            <person name="MacKenzie S."/>
            <person name="Amaro C."/>
        </authorList>
    </citation>
    <scope>NUCLEOTIDE SEQUENCE</scope>
</reference>
<proteinExistence type="predicted"/>
<sequence length="40" mass="4570">MAEYHGGPQPIPQHCLFLHYHCVPINLADLGKMQLCCMLF</sequence>
<accession>A0A0E9PDX4</accession>
<evidence type="ECO:0000313" key="1">
    <source>
        <dbReference type="EMBL" id="JAH02255.1"/>
    </source>
</evidence>
<organism evidence="1">
    <name type="scientific">Anguilla anguilla</name>
    <name type="common">European freshwater eel</name>
    <name type="synonym">Muraena anguilla</name>
    <dbReference type="NCBI Taxonomy" id="7936"/>
    <lineage>
        <taxon>Eukaryota</taxon>
        <taxon>Metazoa</taxon>
        <taxon>Chordata</taxon>
        <taxon>Craniata</taxon>
        <taxon>Vertebrata</taxon>
        <taxon>Euteleostomi</taxon>
        <taxon>Actinopterygii</taxon>
        <taxon>Neopterygii</taxon>
        <taxon>Teleostei</taxon>
        <taxon>Anguilliformes</taxon>
        <taxon>Anguillidae</taxon>
        <taxon>Anguilla</taxon>
    </lineage>
</organism>
<name>A0A0E9PDX4_ANGAN</name>